<accession>D6PLA2</accession>
<proteinExistence type="predicted"/>
<evidence type="ECO:0008006" key="2">
    <source>
        <dbReference type="Google" id="ProtNLM"/>
    </source>
</evidence>
<dbReference type="EMBL" id="GU943143">
    <property type="protein sequence ID" value="ADD96503.1"/>
    <property type="molecule type" value="Genomic_DNA"/>
</dbReference>
<reference evidence="1" key="1">
    <citation type="journal article" date="2010" name="ISME J.">
        <title>Metagenome of the Mediterranean deep chlorophyll maximum studied by direct and fosmid library 454 pyrosequencing.</title>
        <authorList>
            <person name="Ghai R."/>
            <person name="Martin-Cuadrado A.B."/>
            <person name="Molto A.G."/>
            <person name="Heredia I.G."/>
            <person name="Cabrera R."/>
            <person name="Martin J."/>
            <person name="Verdu M."/>
            <person name="Deschamps P."/>
            <person name="Moreira D."/>
            <person name="Lopez-Garcia P."/>
            <person name="Mira A."/>
            <person name="Rodriguez-Valera F."/>
        </authorList>
    </citation>
    <scope>NUCLEOTIDE SEQUENCE</scope>
</reference>
<name>D6PLA2_9ZZZZ</name>
<evidence type="ECO:0000313" key="1">
    <source>
        <dbReference type="EMBL" id="ADD96503.1"/>
    </source>
</evidence>
<dbReference type="Gene3D" id="3.30.2000.20">
    <property type="match status" value="1"/>
</dbReference>
<organism evidence="1">
    <name type="scientific">uncultured organism MedDCM-OCT-S11-C223</name>
    <dbReference type="NCBI Taxonomy" id="743656"/>
    <lineage>
        <taxon>unclassified sequences</taxon>
        <taxon>environmental samples</taxon>
    </lineage>
</organism>
<dbReference type="AlphaFoldDB" id="D6PLA2"/>
<sequence length="142" mass="15291">MTLVNVRAAFEKGVTDAVEAADSDVLMIYDNVRYTLPGKTKKYILMSVNFSRSTLQNQGAAQDYYSGVIQCNIYVPKSAGTSVLSAISEAVIDGLTSVNAPGYTDTFNVSPRILDVSGPTPLELEDRSHFIGIVSCQFTAVV</sequence>
<protein>
    <recommendedName>
        <fullName evidence="2">DUF3168 domain-containing protein</fullName>
    </recommendedName>
</protein>